<gene>
    <name evidence="3" type="ORF">C8035_v011851</name>
</gene>
<evidence type="ECO:0000313" key="3">
    <source>
        <dbReference type="EMBL" id="TDZ33443.1"/>
    </source>
</evidence>
<evidence type="ECO:0000256" key="1">
    <source>
        <dbReference type="SAM" id="MobiDB-lite"/>
    </source>
</evidence>
<evidence type="ECO:0008006" key="5">
    <source>
        <dbReference type="Google" id="ProtNLM"/>
    </source>
</evidence>
<evidence type="ECO:0000313" key="4">
    <source>
        <dbReference type="Proteomes" id="UP000295083"/>
    </source>
</evidence>
<evidence type="ECO:0000256" key="2">
    <source>
        <dbReference type="SAM" id="SignalP"/>
    </source>
</evidence>
<comment type="caution">
    <text evidence="3">The sequence shown here is derived from an EMBL/GenBank/DDBJ whole genome shotgun (WGS) entry which is preliminary data.</text>
</comment>
<protein>
    <recommendedName>
        <fullName evidence="5">Cell wall mannoprotein 1</fullName>
    </recommendedName>
</protein>
<sequence>MQVKIFTAAIAAFSFAPVQAAVAVAPRQAFTVTPGAVVLPTFSFDPNSLGVQQFIFELLNTLRGDIDASALLVTQLINTANNAANDRVTAAQAIAAALQQNAQNIATKFQGIAGELVTKAATLKPSATPGNGNGGGNGGGLPSPTLPSVALPTATVAATAADIAQLAEQVVVQVQTLFNQANGQVRALQAQATQQATGIIGLVDATLKKLLGDASTATTAALQTAYAQSTIATQLLLATVAGVLANVQGTSAALTQRITNASVKLNPTLVLGVSPDIKI</sequence>
<feature type="chain" id="PRO_5020499720" description="Cell wall mannoprotein 1" evidence="2">
    <location>
        <begin position="21"/>
        <end position="279"/>
    </location>
</feature>
<organism evidence="3 4">
    <name type="scientific">Colletotrichum spinosum</name>
    <dbReference type="NCBI Taxonomy" id="1347390"/>
    <lineage>
        <taxon>Eukaryota</taxon>
        <taxon>Fungi</taxon>
        <taxon>Dikarya</taxon>
        <taxon>Ascomycota</taxon>
        <taxon>Pezizomycotina</taxon>
        <taxon>Sordariomycetes</taxon>
        <taxon>Hypocreomycetidae</taxon>
        <taxon>Glomerellales</taxon>
        <taxon>Glomerellaceae</taxon>
        <taxon>Colletotrichum</taxon>
        <taxon>Colletotrichum orbiculare species complex</taxon>
    </lineage>
</organism>
<feature type="compositionally biased region" description="Gly residues" evidence="1">
    <location>
        <begin position="131"/>
        <end position="141"/>
    </location>
</feature>
<name>A0A4R8QHJ1_9PEZI</name>
<dbReference type="EMBL" id="QAPG01000065">
    <property type="protein sequence ID" value="TDZ33443.1"/>
    <property type="molecule type" value="Genomic_DNA"/>
</dbReference>
<dbReference type="Proteomes" id="UP000295083">
    <property type="component" value="Unassembled WGS sequence"/>
</dbReference>
<feature type="region of interest" description="Disordered" evidence="1">
    <location>
        <begin position="124"/>
        <end position="145"/>
    </location>
</feature>
<feature type="signal peptide" evidence="2">
    <location>
        <begin position="1"/>
        <end position="20"/>
    </location>
</feature>
<accession>A0A4R8QHJ1</accession>
<reference evidence="3 4" key="1">
    <citation type="submission" date="2018-11" db="EMBL/GenBank/DDBJ databases">
        <title>Genome sequence and assembly of Colletotrichum spinosum.</title>
        <authorList>
            <person name="Gan P."/>
            <person name="Shirasu K."/>
        </authorList>
    </citation>
    <scope>NUCLEOTIDE SEQUENCE [LARGE SCALE GENOMIC DNA]</scope>
    <source>
        <strain evidence="3 4">CBS 515.97</strain>
    </source>
</reference>
<keyword evidence="4" id="KW-1185">Reference proteome</keyword>
<keyword evidence="2" id="KW-0732">Signal</keyword>
<dbReference type="AlphaFoldDB" id="A0A4R8QHJ1"/>
<proteinExistence type="predicted"/>